<dbReference type="CDD" id="cd05301">
    <property type="entry name" value="GDH"/>
    <property type="match status" value="1"/>
</dbReference>
<dbReference type="SUPFAM" id="SSF51735">
    <property type="entry name" value="NAD(P)-binding Rossmann-fold domains"/>
    <property type="match status" value="1"/>
</dbReference>
<dbReference type="GO" id="GO:0030267">
    <property type="term" value="F:glyoxylate reductase (NADPH) activity"/>
    <property type="evidence" value="ECO:0007669"/>
    <property type="project" value="TreeGrafter"/>
</dbReference>
<dbReference type="InterPro" id="IPR050223">
    <property type="entry name" value="D-isomer_2-hydroxyacid_DH"/>
</dbReference>
<evidence type="ECO:0000313" key="6">
    <source>
        <dbReference type="EMBL" id="RCX20353.1"/>
    </source>
</evidence>
<evidence type="ECO:0000259" key="4">
    <source>
        <dbReference type="Pfam" id="PF00389"/>
    </source>
</evidence>
<feature type="domain" description="D-isomer specific 2-hydroxyacid dehydrogenase catalytic" evidence="4">
    <location>
        <begin position="6"/>
        <end position="319"/>
    </location>
</feature>
<dbReference type="InterPro" id="IPR006139">
    <property type="entry name" value="D-isomer_2_OHA_DH_cat_dom"/>
</dbReference>
<dbReference type="OrthoDB" id="9805416at2"/>
<dbReference type="InterPro" id="IPR036291">
    <property type="entry name" value="NAD(P)-bd_dom_sf"/>
</dbReference>
<comment type="similarity">
    <text evidence="1 3">Belongs to the D-isomer specific 2-hydroxyacid dehydrogenase family.</text>
</comment>
<keyword evidence="2 3" id="KW-0560">Oxidoreductase</keyword>
<dbReference type="PANTHER" id="PTHR10996:SF283">
    <property type="entry name" value="GLYOXYLATE_HYDROXYPYRUVATE REDUCTASE B"/>
    <property type="match status" value="1"/>
</dbReference>
<dbReference type="SUPFAM" id="SSF52283">
    <property type="entry name" value="Formate/glycerate dehydrogenase catalytic domain-like"/>
    <property type="match status" value="1"/>
</dbReference>
<evidence type="ECO:0000256" key="1">
    <source>
        <dbReference type="ARBA" id="ARBA00005854"/>
    </source>
</evidence>
<dbReference type="Proteomes" id="UP000253090">
    <property type="component" value="Unassembled WGS sequence"/>
</dbReference>
<dbReference type="PANTHER" id="PTHR10996">
    <property type="entry name" value="2-HYDROXYACID DEHYDROGENASE-RELATED"/>
    <property type="match status" value="1"/>
</dbReference>
<organism evidence="6 7">
    <name type="scientific">Fontibacillus phaseoli</name>
    <dbReference type="NCBI Taxonomy" id="1416533"/>
    <lineage>
        <taxon>Bacteria</taxon>
        <taxon>Bacillati</taxon>
        <taxon>Bacillota</taxon>
        <taxon>Bacilli</taxon>
        <taxon>Bacillales</taxon>
        <taxon>Paenibacillaceae</taxon>
        <taxon>Fontibacillus</taxon>
    </lineage>
</organism>
<dbReference type="InterPro" id="IPR006140">
    <property type="entry name" value="D-isomer_DH_NAD-bd"/>
</dbReference>
<evidence type="ECO:0000256" key="2">
    <source>
        <dbReference type="ARBA" id="ARBA00023002"/>
    </source>
</evidence>
<accession>A0A369BFN2</accession>
<dbReference type="Gene3D" id="3.40.50.720">
    <property type="entry name" value="NAD(P)-binding Rossmann-like Domain"/>
    <property type="match status" value="2"/>
</dbReference>
<dbReference type="AlphaFoldDB" id="A0A369BFN2"/>
<dbReference type="GO" id="GO:0005829">
    <property type="term" value="C:cytosol"/>
    <property type="evidence" value="ECO:0007669"/>
    <property type="project" value="TreeGrafter"/>
</dbReference>
<dbReference type="Pfam" id="PF00389">
    <property type="entry name" value="2-Hacid_dh"/>
    <property type="match status" value="1"/>
</dbReference>
<evidence type="ECO:0000259" key="5">
    <source>
        <dbReference type="Pfam" id="PF02826"/>
    </source>
</evidence>
<proteinExistence type="inferred from homology"/>
<keyword evidence="7" id="KW-1185">Reference proteome</keyword>
<dbReference type="FunFam" id="3.40.50.720:FF:000462">
    <property type="entry name" value="Glyoxylate reductase (NADP+)"/>
    <property type="match status" value="1"/>
</dbReference>
<comment type="caution">
    <text evidence="6">The sequence shown here is derived from an EMBL/GenBank/DDBJ whole genome shotgun (WGS) entry which is preliminary data.</text>
</comment>
<dbReference type="GO" id="GO:0051287">
    <property type="term" value="F:NAD binding"/>
    <property type="evidence" value="ECO:0007669"/>
    <property type="project" value="InterPro"/>
</dbReference>
<name>A0A369BFN2_9BACL</name>
<dbReference type="RefSeq" id="WP_114496442.1">
    <property type="nucleotide sequence ID" value="NZ_QPJW01000003.1"/>
</dbReference>
<gene>
    <name evidence="6" type="ORF">DFP94_10375</name>
</gene>
<feature type="domain" description="D-isomer specific 2-hydroxyacid dehydrogenase NAD-binding" evidence="5">
    <location>
        <begin position="108"/>
        <end position="287"/>
    </location>
</feature>
<reference evidence="6 7" key="1">
    <citation type="submission" date="2018-07" db="EMBL/GenBank/DDBJ databases">
        <title>Genomic Encyclopedia of Type Strains, Phase III (KMG-III): the genomes of soil and plant-associated and newly described type strains.</title>
        <authorList>
            <person name="Whitman W."/>
        </authorList>
    </citation>
    <scope>NUCLEOTIDE SEQUENCE [LARGE SCALE GENOMIC DNA]</scope>
    <source>
        <strain evidence="6 7">CECT 8333</strain>
    </source>
</reference>
<dbReference type="GO" id="GO:0016618">
    <property type="term" value="F:hydroxypyruvate reductase [NAD(P)H] activity"/>
    <property type="evidence" value="ECO:0007669"/>
    <property type="project" value="TreeGrafter"/>
</dbReference>
<protein>
    <submittedName>
        <fullName evidence="6">Gluconate 2-dehydrogenase</fullName>
    </submittedName>
</protein>
<dbReference type="EMBL" id="QPJW01000003">
    <property type="protein sequence ID" value="RCX20353.1"/>
    <property type="molecule type" value="Genomic_DNA"/>
</dbReference>
<evidence type="ECO:0000256" key="3">
    <source>
        <dbReference type="RuleBase" id="RU003719"/>
    </source>
</evidence>
<dbReference type="InterPro" id="IPR029752">
    <property type="entry name" value="D-isomer_DH_CS1"/>
</dbReference>
<dbReference type="Pfam" id="PF02826">
    <property type="entry name" value="2-Hacid_dh_C"/>
    <property type="match status" value="1"/>
</dbReference>
<evidence type="ECO:0000313" key="7">
    <source>
        <dbReference type="Proteomes" id="UP000253090"/>
    </source>
</evidence>
<dbReference type="PROSITE" id="PS00065">
    <property type="entry name" value="D_2_HYDROXYACID_DH_1"/>
    <property type="match status" value="1"/>
</dbReference>
<sequence>MKPKVYIARKVPPEVEAYIGEHCRYGKWDHPEPIPRARLLESLGDADGLLTSGGKINAELLEHAPHLRVVSNISVGYNNFDVEAMKARGVLGTNTPDVLNETVADLIMGLMLSTARRIPELDRYVKEGQWKRGDDEIMFGLDVHHKKLGIIGMGSIGEAVARRGKFGFGMDVLYHNRNRKPEAEAVLQAEYRHLPDLLRECDFIVLMTPLTPETRGLIGQREFSLMKRTSVFINASRGATVDEAALVHALENRQIYGAGLDVFEREPVAADNSLLAMPNVVTLPHIGSATEHTRREMAMLAAENLVLALQGHTPPNMVKELQ</sequence>